<dbReference type="InterPro" id="IPR036291">
    <property type="entry name" value="NAD(P)-bd_dom_sf"/>
</dbReference>
<evidence type="ECO:0000256" key="2">
    <source>
        <dbReference type="ARBA" id="ARBA00023002"/>
    </source>
</evidence>
<comment type="similarity">
    <text evidence="1">Belongs to the short-chain dehydrogenases/reductases (SDR) family.</text>
</comment>
<keyword evidence="7" id="KW-1185">Reference proteome</keyword>
<dbReference type="Gene3D" id="3.40.50.720">
    <property type="entry name" value="NAD(P)-binding Rossmann-like Domain"/>
    <property type="match status" value="1"/>
</dbReference>
<evidence type="ECO:0000256" key="3">
    <source>
        <dbReference type="ARBA" id="ARBA00023027"/>
    </source>
</evidence>
<dbReference type="PANTHER" id="PTHR43180">
    <property type="entry name" value="3-OXOACYL-(ACYL-CARRIER-PROTEIN) REDUCTASE (AFU_ORTHOLOGUE AFUA_6G11210)"/>
    <property type="match status" value="1"/>
</dbReference>
<dbReference type="Proteomes" id="UP000019141">
    <property type="component" value="Unassembled WGS sequence"/>
</dbReference>
<sequence>MGKLDGKVALISGGARGQGAAEAKTFVQEGAQVVFGDILDDAGAHVEADIRAAGGEAVYVHLDVTSEADWRGAVQEAVSRFGKLNILVNNAGIIIPRVPIEERTGDEWDRVMAVNAKGVFLGTKYAIPAMRQAGGGSIVNISSIAGIGQSLHQEPAYAASKGAVRIFTKVTASQHAKDKIRCNSVHPGPIDTEMLRSAMSDPQVLDQRLGRVPLGRMGVVEEIVAGVLFLASDDASYVTGTELVIDGGALAQ</sequence>
<keyword evidence="4" id="KW-0443">Lipid metabolism</keyword>
<name>W4L644_ENTF1</name>
<dbReference type="PANTHER" id="PTHR43180:SF28">
    <property type="entry name" value="NAD(P)-BINDING ROSSMANN-FOLD SUPERFAMILY PROTEIN"/>
    <property type="match status" value="1"/>
</dbReference>
<keyword evidence="5" id="KW-0753">Steroid metabolism</keyword>
<dbReference type="GO" id="GO:0016491">
    <property type="term" value="F:oxidoreductase activity"/>
    <property type="evidence" value="ECO:0007669"/>
    <property type="project" value="UniProtKB-KW"/>
</dbReference>
<dbReference type="AlphaFoldDB" id="W4L644"/>
<dbReference type="EMBL" id="AZHW01001255">
    <property type="protein sequence ID" value="ETW93334.1"/>
    <property type="molecule type" value="Genomic_DNA"/>
</dbReference>
<dbReference type="PROSITE" id="PS00061">
    <property type="entry name" value="ADH_SHORT"/>
    <property type="match status" value="1"/>
</dbReference>
<reference evidence="6 7" key="1">
    <citation type="journal article" date="2014" name="Nature">
        <title>An environmental bacterial taxon with a large and distinct metabolic repertoire.</title>
        <authorList>
            <person name="Wilson M.C."/>
            <person name="Mori T."/>
            <person name="Ruckert C."/>
            <person name="Uria A.R."/>
            <person name="Helf M.J."/>
            <person name="Takada K."/>
            <person name="Gernert C."/>
            <person name="Steffens U.A."/>
            <person name="Heycke N."/>
            <person name="Schmitt S."/>
            <person name="Rinke C."/>
            <person name="Helfrich E.J."/>
            <person name="Brachmann A.O."/>
            <person name="Gurgui C."/>
            <person name="Wakimoto T."/>
            <person name="Kracht M."/>
            <person name="Crusemann M."/>
            <person name="Hentschel U."/>
            <person name="Abe I."/>
            <person name="Matsunaga S."/>
            <person name="Kalinowski J."/>
            <person name="Takeyama H."/>
            <person name="Piel J."/>
        </authorList>
    </citation>
    <scope>NUCLEOTIDE SEQUENCE [LARGE SCALE GENOMIC DNA]</scope>
    <source>
        <strain evidence="7">TSY1</strain>
    </source>
</reference>
<dbReference type="PATRIC" id="fig|1429438.4.peg.7432"/>
<keyword evidence="3" id="KW-0520">NAD</keyword>
<evidence type="ECO:0000313" key="7">
    <source>
        <dbReference type="Proteomes" id="UP000019141"/>
    </source>
</evidence>
<dbReference type="HOGENOM" id="CLU_010194_1_0_7"/>
<organism evidence="6 7">
    <name type="scientific">Entotheonella factor</name>
    <dbReference type="NCBI Taxonomy" id="1429438"/>
    <lineage>
        <taxon>Bacteria</taxon>
        <taxon>Pseudomonadati</taxon>
        <taxon>Nitrospinota/Tectimicrobiota group</taxon>
        <taxon>Candidatus Tectimicrobiota</taxon>
        <taxon>Candidatus Entotheonellia</taxon>
        <taxon>Candidatus Entotheonellales</taxon>
        <taxon>Candidatus Entotheonellaceae</taxon>
        <taxon>Candidatus Entotheonella</taxon>
    </lineage>
</organism>
<dbReference type="InterPro" id="IPR020904">
    <property type="entry name" value="Sc_DH/Rdtase_CS"/>
</dbReference>
<protein>
    <submittedName>
        <fullName evidence="6">Short-chain dehydrogenase</fullName>
    </submittedName>
</protein>
<dbReference type="PRINTS" id="PR00081">
    <property type="entry name" value="GDHRDH"/>
</dbReference>
<comment type="caution">
    <text evidence="6">The sequence shown here is derived from an EMBL/GenBank/DDBJ whole genome shotgun (WGS) entry which is preliminary data.</text>
</comment>
<dbReference type="Pfam" id="PF13561">
    <property type="entry name" value="adh_short_C2"/>
    <property type="match status" value="1"/>
</dbReference>
<gene>
    <name evidence="6" type="ORF">ETSY1_39665</name>
</gene>
<evidence type="ECO:0000313" key="6">
    <source>
        <dbReference type="EMBL" id="ETW93334.1"/>
    </source>
</evidence>
<evidence type="ECO:0000256" key="1">
    <source>
        <dbReference type="ARBA" id="ARBA00006484"/>
    </source>
</evidence>
<dbReference type="SUPFAM" id="SSF51735">
    <property type="entry name" value="NAD(P)-binding Rossmann-fold domains"/>
    <property type="match status" value="1"/>
</dbReference>
<dbReference type="NCBIfam" id="NF005559">
    <property type="entry name" value="PRK07231.1"/>
    <property type="match status" value="1"/>
</dbReference>
<evidence type="ECO:0000256" key="5">
    <source>
        <dbReference type="ARBA" id="ARBA00023221"/>
    </source>
</evidence>
<dbReference type="FunFam" id="3.40.50.720:FF:000084">
    <property type="entry name" value="Short-chain dehydrogenase reductase"/>
    <property type="match status" value="1"/>
</dbReference>
<keyword evidence="2" id="KW-0560">Oxidoreductase</keyword>
<dbReference type="GO" id="GO:0008202">
    <property type="term" value="P:steroid metabolic process"/>
    <property type="evidence" value="ECO:0007669"/>
    <property type="project" value="UniProtKB-KW"/>
</dbReference>
<proteinExistence type="inferred from homology"/>
<dbReference type="PRINTS" id="PR00080">
    <property type="entry name" value="SDRFAMILY"/>
</dbReference>
<dbReference type="InterPro" id="IPR002347">
    <property type="entry name" value="SDR_fam"/>
</dbReference>
<evidence type="ECO:0000256" key="4">
    <source>
        <dbReference type="ARBA" id="ARBA00023098"/>
    </source>
</evidence>
<accession>W4L644</accession>